<name>A0A744GYA9_SALER</name>
<dbReference type="AlphaFoldDB" id="A0A744GYA9"/>
<dbReference type="EMBL" id="DAAURF010000005">
    <property type="protein sequence ID" value="HAF2589761.1"/>
    <property type="molecule type" value="Genomic_DNA"/>
</dbReference>
<gene>
    <name evidence="1" type="ORF">G8O06_003361</name>
</gene>
<reference evidence="1" key="2">
    <citation type="submission" date="2020-02" db="EMBL/GenBank/DDBJ databases">
        <authorList>
            <consortium name="NCBI Pathogen Detection Project"/>
        </authorList>
    </citation>
    <scope>NUCLEOTIDE SEQUENCE</scope>
    <source>
        <strain evidence="1">MA.AU29 KAK-M2</strain>
    </source>
</reference>
<evidence type="ECO:0000313" key="1">
    <source>
        <dbReference type="EMBL" id="HAF2589761.1"/>
    </source>
</evidence>
<protein>
    <submittedName>
        <fullName evidence="1">Uncharacterized protein</fullName>
    </submittedName>
</protein>
<reference evidence="1" key="1">
    <citation type="journal article" date="2018" name="Genome Biol.">
        <title>SKESA: strategic k-mer extension for scrupulous assemblies.</title>
        <authorList>
            <person name="Souvorov A."/>
            <person name="Agarwala R."/>
            <person name="Lipman D.J."/>
        </authorList>
    </citation>
    <scope>NUCLEOTIDE SEQUENCE</scope>
    <source>
        <strain evidence="1">MA.AU29 KAK-M2</strain>
    </source>
</reference>
<comment type="caution">
    <text evidence="1">The sequence shown here is derived from an EMBL/GenBank/DDBJ whole genome shotgun (WGS) entry which is preliminary data.</text>
</comment>
<proteinExistence type="predicted"/>
<sequence>MMTTLLPDFTAFSSFTSFAARVALTLARSMAIVFHSFLSRMETPAERTLGGFCDTHG</sequence>
<accession>A0A744GYA9</accession>
<organism evidence="1">
    <name type="scientific">Salmonella enterica</name>
    <name type="common">Salmonella choleraesuis</name>
    <dbReference type="NCBI Taxonomy" id="28901"/>
    <lineage>
        <taxon>Bacteria</taxon>
        <taxon>Pseudomonadati</taxon>
        <taxon>Pseudomonadota</taxon>
        <taxon>Gammaproteobacteria</taxon>
        <taxon>Enterobacterales</taxon>
        <taxon>Enterobacteriaceae</taxon>
        <taxon>Salmonella</taxon>
    </lineage>
</organism>